<dbReference type="Pfam" id="PF13280">
    <property type="entry name" value="WYL"/>
    <property type="match status" value="1"/>
</dbReference>
<dbReference type="AlphaFoldDB" id="A0A6J6G939"/>
<accession>A0A6J6G939</accession>
<evidence type="ECO:0000313" key="4">
    <source>
        <dbReference type="EMBL" id="CAB4597746.1"/>
    </source>
</evidence>
<dbReference type="InterPro" id="IPR043839">
    <property type="entry name" value="PafC_HTH"/>
</dbReference>
<feature type="compositionally biased region" description="Basic residues" evidence="1">
    <location>
        <begin position="1"/>
        <end position="40"/>
    </location>
</feature>
<dbReference type="PIRSF" id="PIRSF016838">
    <property type="entry name" value="PafC"/>
    <property type="match status" value="1"/>
</dbReference>
<dbReference type="InterPro" id="IPR051534">
    <property type="entry name" value="CBASS_pafABC_assoc_protein"/>
</dbReference>
<name>A0A6J6G939_9ZZZZ</name>
<feature type="domain" description="WYL" evidence="2">
    <location>
        <begin position="178"/>
        <end position="244"/>
    </location>
</feature>
<dbReference type="Pfam" id="PF19187">
    <property type="entry name" value="HTH_PafC"/>
    <property type="match status" value="1"/>
</dbReference>
<gene>
    <name evidence="4" type="ORF">UFOPK1826_00447</name>
</gene>
<feature type="domain" description="PafC HTH" evidence="3">
    <location>
        <begin position="45"/>
        <end position="158"/>
    </location>
</feature>
<dbReference type="PANTHER" id="PTHR34580">
    <property type="match status" value="1"/>
</dbReference>
<organism evidence="4">
    <name type="scientific">freshwater metagenome</name>
    <dbReference type="NCBI Taxonomy" id="449393"/>
    <lineage>
        <taxon>unclassified sequences</taxon>
        <taxon>metagenomes</taxon>
        <taxon>ecological metagenomes</taxon>
    </lineage>
</organism>
<evidence type="ECO:0000259" key="3">
    <source>
        <dbReference type="Pfam" id="PF19187"/>
    </source>
</evidence>
<dbReference type="PROSITE" id="PS52050">
    <property type="entry name" value="WYL"/>
    <property type="match status" value="1"/>
</dbReference>
<dbReference type="InterPro" id="IPR028349">
    <property type="entry name" value="PafC-like"/>
</dbReference>
<dbReference type="EMBL" id="CAEZUN010000039">
    <property type="protein sequence ID" value="CAB4597746.1"/>
    <property type="molecule type" value="Genomic_DNA"/>
</dbReference>
<evidence type="ECO:0000256" key="1">
    <source>
        <dbReference type="SAM" id="MobiDB-lite"/>
    </source>
</evidence>
<protein>
    <submittedName>
        <fullName evidence="4">Unannotated protein</fullName>
    </submittedName>
</protein>
<proteinExistence type="predicted"/>
<evidence type="ECO:0000259" key="2">
    <source>
        <dbReference type="Pfam" id="PF13280"/>
    </source>
</evidence>
<dbReference type="InterPro" id="IPR026881">
    <property type="entry name" value="WYL_dom"/>
</dbReference>
<reference evidence="4" key="1">
    <citation type="submission" date="2020-05" db="EMBL/GenBank/DDBJ databases">
        <authorList>
            <person name="Chiriac C."/>
            <person name="Salcher M."/>
            <person name="Ghai R."/>
            <person name="Kavagutti S V."/>
        </authorList>
    </citation>
    <scope>NUCLEOTIDE SEQUENCE</scope>
</reference>
<dbReference type="PANTHER" id="PTHR34580:SF1">
    <property type="entry name" value="PROTEIN PAFC"/>
    <property type="match status" value="1"/>
</dbReference>
<sequence length="354" mass="39783">MRTNKTVKKTAKKVAAKKPANKTVKKTARKPVRKSGRRGPRSAAQRVTGLLVMLPWIMQRKRVKISTMAKQFNLTESELIEDLLMASVCGVPPYTPDALIDVYMDNGMVIAEVPLLFSRPLKLSTAELFAISVMAQTALQLPGANKKGPLSTALAKIAPLMPTGAETIKVELPRAKLVKELREVAATGERCDIEYFSPASQKRSKRIITARKVFEDSGRWYVAADDHQSGEDRIFRIDRIEQVKPVGIFDQLNEQDEQDQQWFSEQMSQVTLRVEPSARWIVESYPYISRVNKRIKNIDVVDITMSITSQQWLGRLLLRAGGGVKVLKPVEYQNLGKKSAQTVLDRYKKSGKTT</sequence>
<feature type="region of interest" description="Disordered" evidence="1">
    <location>
        <begin position="1"/>
        <end position="43"/>
    </location>
</feature>